<feature type="transmembrane region" description="Helical" evidence="7">
    <location>
        <begin position="288"/>
        <end position="313"/>
    </location>
</feature>
<name>A0A2S8GRE4_9BACT</name>
<dbReference type="InterPro" id="IPR025966">
    <property type="entry name" value="OppC_N"/>
</dbReference>
<evidence type="ECO:0000256" key="7">
    <source>
        <dbReference type="RuleBase" id="RU363032"/>
    </source>
</evidence>
<keyword evidence="4 7" id="KW-0812">Transmembrane</keyword>
<dbReference type="CDD" id="cd06261">
    <property type="entry name" value="TM_PBP2"/>
    <property type="match status" value="1"/>
</dbReference>
<dbReference type="GO" id="GO:0005886">
    <property type="term" value="C:plasma membrane"/>
    <property type="evidence" value="ECO:0007669"/>
    <property type="project" value="UniProtKB-SubCell"/>
</dbReference>
<dbReference type="PANTHER" id="PTHR43386">
    <property type="entry name" value="OLIGOPEPTIDE TRANSPORT SYSTEM PERMEASE PROTEIN APPC"/>
    <property type="match status" value="1"/>
</dbReference>
<organism evidence="9 10">
    <name type="scientific">Blastopirellula marina</name>
    <dbReference type="NCBI Taxonomy" id="124"/>
    <lineage>
        <taxon>Bacteria</taxon>
        <taxon>Pseudomonadati</taxon>
        <taxon>Planctomycetota</taxon>
        <taxon>Planctomycetia</taxon>
        <taxon>Pirellulales</taxon>
        <taxon>Pirellulaceae</taxon>
        <taxon>Blastopirellula</taxon>
    </lineage>
</organism>
<keyword evidence="3" id="KW-1003">Cell membrane</keyword>
<dbReference type="GO" id="GO:0055085">
    <property type="term" value="P:transmembrane transport"/>
    <property type="evidence" value="ECO:0007669"/>
    <property type="project" value="InterPro"/>
</dbReference>
<feature type="domain" description="ABC transmembrane type-1" evidence="8">
    <location>
        <begin position="166"/>
        <end position="356"/>
    </location>
</feature>
<keyword evidence="5 7" id="KW-1133">Transmembrane helix</keyword>
<evidence type="ECO:0000256" key="6">
    <source>
        <dbReference type="ARBA" id="ARBA00023136"/>
    </source>
</evidence>
<dbReference type="PANTHER" id="PTHR43386:SF1">
    <property type="entry name" value="D,D-DIPEPTIDE TRANSPORT SYSTEM PERMEASE PROTEIN DDPC-RELATED"/>
    <property type="match status" value="1"/>
</dbReference>
<reference evidence="9 10" key="1">
    <citation type="submission" date="2018-02" db="EMBL/GenBank/DDBJ databases">
        <title>Comparative genomes isolates from brazilian mangrove.</title>
        <authorList>
            <person name="Araujo J.E."/>
            <person name="Taketani R.G."/>
            <person name="Silva M.C.P."/>
            <person name="Loureco M.V."/>
            <person name="Andreote F.D."/>
        </authorList>
    </citation>
    <scope>NUCLEOTIDE SEQUENCE [LARGE SCALE GENOMIC DNA]</scope>
    <source>
        <strain evidence="9 10">Nap-Phe MGV</strain>
    </source>
</reference>
<accession>A0A2S8GRE4</accession>
<dbReference type="PROSITE" id="PS50928">
    <property type="entry name" value="ABC_TM1"/>
    <property type="match status" value="1"/>
</dbReference>
<dbReference type="InterPro" id="IPR035906">
    <property type="entry name" value="MetI-like_sf"/>
</dbReference>
<dbReference type="InterPro" id="IPR050366">
    <property type="entry name" value="BP-dependent_transpt_permease"/>
</dbReference>
<comment type="similarity">
    <text evidence="7">Belongs to the binding-protein-dependent transport system permease family.</text>
</comment>
<keyword evidence="2 7" id="KW-0813">Transport</keyword>
<feature type="transmembrane region" description="Helical" evidence="7">
    <location>
        <begin position="230"/>
        <end position="249"/>
    </location>
</feature>
<feature type="transmembrane region" description="Helical" evidence="7">
    <location>
        <begin position="168"/>
        <end position="193"/>
    </location>
</feature>
<evidence type="ECO:0000256" key="1">
    <source>
        <dbReference type="ARBA" id="ARBA00004651"/>
    </source>
</evidence>
<feature type="transmembrane region" description="Helical" evidence="7">
    <location>
        <begin position="39"/>
        <end position="58"/>
    </location>
</feature>
<proteinExistence type="inferred from homology"/>
<dbReference type="OrthoDB" id="9797852at2"/>
<evidence type="ECO:0000256" key="2">
    <source>
        <dbReference type="ARBA" id="ARBA00022448"/>
    </source>
</evidence>
<feature type="transmembrane region" description="Helical" evidence="7">
    <location>
        <begin position="205"/>
        <end position="224"/>
    </location>
</feature>
<keyword evidence="6 7" id="KW-0472">Membrane</keyword>
<sequence length="370" mass="40963">MSAVQEVAQQPVKPIKPAQSQGFWATSWRYYRRRPMAMLGLYFVILLGLVAIFSPAIVGTKPVACYYKGSLYFPMLGYFNERWEPAIFTTGDHFENKYEPNLKKNDPDSWAIWPLVRQDPIERVRSDWFEDQPGNPDKAEGKPSWKNLMGTDSNGVDVFAQLVHGTRVALLVGFVSMGIASVIGIIVGACAGYFGGWVDFLLSRFIEIVLCVPTLILVIALLAIADHPSIWQVVAVIGLTGWTGIARLTRAEFLKVKQIEYVAAAKAMGAGPLRIMFIHILRNSLAPILVPISFGIAAAIFTESALSFLGIGADTLTPTWGRVLHEGQNNIRSMWWLVFFPGLAIFLTVLAYNLIGEGIQEATDPRTRDA</sequence>
<dbReference type="Gene3D" id="1.10.3720.10">
    <property type="entry name" value="MetI-like"/>
    <property type="match status" value="1"/>
</dbReference>
<gene>
    <name evidence="9" type="ORF">C5Y93_09050</name>
</gene>
<evidence type="ECO:0000256" key="5">
    <source>
        <dbReference type="ARBA" id="ARBA00022989"/>
    </source>
</evidence>
<dbReference type="SUPFAM" id="SSF161098">
    <property type="entry name" value="MetI-like"/>
    <property type="match status" value="1"/>
</dbReference>
<dbReference type="Pfam" id="PF00528">
    <property type="entry name" value="BPD_transp_1"/>
    <property type="match status" value="1"/>
</dbReference>
<dbReference type="RefSeq" id="WP_105335082.1">
    <property type="nucleotide sequence ID" value="NZ_PUHZ01000009.1"/>
</dbReference>
<dbReference type="Proteomes" id="UP000237819">
    <property type="component" value="Unassembled WGS sequence"/>
</dbReference>
<protein>
    <submittedName>
        <fullName evidence="9">ABC transporter permease</fullName>
    </submittedName>
</protein>
<comment type="caution">
    <text evidence="9">The sequence shown here is derived from an EMBL/GenBank/DDBJ whole genome shotgun (WGS) entry which is preliminary data.</text>
</comment>
<feature type="transmembrane region" description="Helical" evidence="7">
    <location>
        <begin position="334"/>
        <end position="355"/>
    </location>
</feature>
<evidence type="ECO:0000256" key="3">
    <source>
        <dbReference type="ARBA" id="ARBA00022475"/>
    </source>
</evidence>
<dbReference type="AlphaFoldDB" id="A0A2S8GRE4"/>
<dbReference type="Pfam" id="PF12911">
    <property type="entry name" value="OppC_N"/>
    <property type="match status" value="1"/>
</dbReference>
<evidence type="ECO:0000256" key="4">
    <source>
        <dbReference type="ARBA" id="ARBA00022692"/>
    </source>
</evidence>
<evidence type="ECO:0000313" key="10">
    <source>
        <dbReference type="Proteomes" id="UP000237819"/>
    </source>
</evidence>
<evidence type="ECO:0000313" key="9">
    <source>
        <dbReference type="EMBL" id="PQO46604.1"/>
    </source>
</evidence>
<dbReference type="InterPro" id="IPR000515">
    <property type="entry name" value="MetI-like"/>
</dbReference>
<dbReference type="EMBL" id="PUHZ01000009">
    <property type="protein sequence ID" value="PQO46604.1"/>
    <property type="molecule type" value="Genomic_DNA"/>
</dbReference>
<evidence type="ECO:0000259" key="8">
    <source>
        <dbReference type="PROSITE" id="PS50928"/>
    </source>
</evidence>
<comment type="subcellular location">
    <subcellularLocation>
        <location evidence="1 7">Cell membrane</location>
        <topology evidence="1 7">Multi-pass membrane protein</topology>
    </subcellularLocation>
</comment>